<gene>
    <name evidence="1" type="ORF">PSON_ATCC_30995.1.T0200337</name>
</gene>
<dbReference type="EMBL" id="CAJJDN010000020">
    <property type="protein sequence ID" value="CAD8065631.1"/>
    <property type="molecule type" value="Genomic_DNA"/>
</dbReference>
<dbReference type="Proteomes" id="UP000692954">
    <property type="component" value="Unassembled WGS sequence"/>
</dbReference>
<sequence length="231" mass="26604">MQINGRLSSYQFHSEINVEKEAAEIASRIMDRVRQKSNIKSNQQLTNKGDSLRFSEYQSRASEFSSIRHGTNSITDRNEIDLKSTFRQPQSYYSQFSSNTKHIEIVKPLPQFNFQQQSSSEFNDFYQKTIKLNNNYYPPPPQSQSTTDKPESNKLIKLMDTMNNIANGKSESNVKKHRKIDSITHSKSILSIKTTQFSTPLKQNKEEIVSQLLGSLRNSNKYSEYANSGQK</sequence>
<organism evidence="1 2">
    <name type="scientific">Paramecium sonneborni</name>
    <dbReference type="NCBI Taxonomy" id="65129"/>
    <lineage>
        <taxon>Eukaryota</taxon>
        <taxon>Sar</taxon>
        <taxon>Alveolata</taxon>
        <taxon>Ciliophora</taxon>
        <taxon>Intramacronucleata</taxon>
        <taxon>Oligohymenophorea</taxon>
        <taxon>Peniculida</taxon>
        <taxon>Parameciidae</taxon>
        <taxon>Paramecium</taxon>
    </lineage>
</organism>
<keyword evidence="2" id="KW-1185">Reference proteome</keyword>
<protein>
    <submittedName>
        <fullName evidence="1">Uncharacterized protein</fullName>
    </submittedName>
</protein>
<dbReference type="AlphaFoldDB" id="A0A8S1LGP9"/>
<comment type="caution">
    <text evidence="1">The sequence shown here is derived from an EMBL/GenBank/DDBJ whole genome shotgun (WGS) entry which is preliminary data.</text>
</comment>
<proteinExistence type="predicted"/>
<evidence type="ECO:0000313" key="1">
    <source>
        <dbReference type="EMBL" id="CAD8065631.1"/>
    </source>
</evidence>
<name>A0A8S1LGP9_9CILI</name>
<reference evidence="1" key="1">
    <citation type="submission" date="2021-01" db="EMBL/GenBank/DDBJ databases">
        <authorList>
            <consortium name="Genoscope - CEA"/>
            <person name="William W."/>
        </authorList>
    </citation>
    <scope>NUCLEOTIDE SEQUENCE</scope>
</reference>
<evidence type="ECO:0000313" key="2">
    <source>
        <dbReference type="Proteomes" id="UP000692954"/>
    </source>
</evidence>
<accession>A0A8S1LGP9</accession>